<name>A0A5C4W7D9_9ACTN</name>
<keyword evidence="14" id="KW-0282">Flagellum</keyword>
<dbReference type="EMBL" id="VDMP01000018">
    <property type="protein sequence ID" value="TNM44204.1"/>
    <property type="molecule type" value="Genomic_DNA"/>
</dbReference>
<evidence type="ECO:0000259" key="12">
    <source>
        <dbReference type="Pfam" id="PF01514"/>
    </source>
</evidence>
<dbReference type="NCBIfam" id="TIGR00206">
    <property type="entry name" value="fliF"/>
    <property type="match status" value="1"/>
</dbReference>
<dbReference type="InterPro" id="IPR043427">
    <property type="entry name" value="YscJ/FliF"/>
</dbReference>
<keyword evidence="5 11" id="KW-0812">Transmembrane</keyword>
<keyword evidence="4" id="KW-1003">Cell membrane</keyword>
<comment type="caution">
    <text evidence="14">The sequence shown here is derived from an EMBL/GenBank/DDBJ whole genome shotgun (WGS) entry which is preliminary data.</text>
</comment>
<evidence type="ECO:0000256" key="1">
    <source>
        <dbReference type="ARBA" id="ARBA00004117"/>
    </source>
</evidence>
<evidence type="ECO:0000256" key="11">
    <source>
        <dbReference type="SAM" id="Phobius"/>
    </source>
</evidence>
<accession>A0A5C4W7D9</accession>
<evidence type="ECO:0000256" key="3">
    <source>
        <dbReference type="ARBA" id="ARBA00007971"/>
    </source>
</evidence>
<organism evidence="14 15">
    <name type="scientific">Nocardioides albidus</name>
    <dbReference type="NCBI Taxonomy" id="1517589"/>
    <lineage>
        <taxon>Bacteria</taxon>
        <taxon>Bacillati</taxon>
        <taxon>Actinomycetota</taxon>
        <taxon>Actinomycetes</taxon>
        <taxon>Propionibacteriales</taxon>
        <taxon>Nocardioidaceae</taxon>
        <taxon>Nocardioides</taxon>
    </lineage>
</organism>
<feature type="region of interest" description="Disordered" evidence="10">
    <location>
        <begin position="282"/>
        <end position="357"/>
    </location>
</feature>
<dbReference type="GO" id="GO:0071973">
    <property type="term" value="P:bacterial-type flagellum-dependent cell motility"/>
    <property type="evidence" value="ECO:0007669"/>
    <property type="project" value="InterPro"/>
</dbReference>
<feature type="domain" description="Flagellar M-ring C-terminal" evidence="13">
    <location>
        <begin position="254"/>
        <end position="407"/>
    </location>
</feature>
<dbReference type="GO" id="GO:0009431">
    <property type="term" value="C:bacterial-type flagellum basal body, MS ring"/>
    <property type="evidence" value="ECO:0007669"/>
    <property type="project" value="InterPro"/>
</dbReference>
<evidence type="ECO:0000313" key="14">
    <source>
        <dbReference type="EMBL" id="TNM44204.1"/>
    </source>
</evidence>
<dbReference type="Proteomes" id="UP000313231">
    <property type="component" value="Unassembled WGS sequence"/>
</dbReference>
<keyword evidence="7 11" id="KW-0472">Membrane</keyword>
<gene>
    <name evidence="14" type="primary">fliF</name>
    <name evidence="14" type="ORF">FHP29_05720</name>
</gene>
<dbReference type="PANTHER" id="PTHR30046">
    <property type="entry name" value="FLAGELLAR M-RING PROTEIN"/>
    <property type="match status" value="1"/>
</dbReference>
<dbReference type="PRINTS" id="PR01009">
    <property type="entry name" value="FLGMRINGFLIF"/>
</dbReference>
<keyword evidence="14" id="KW-0966">Cell projection</keyword>
<keyword evidence="15" id="KW-1185">Reference proteome</keyword>
<evidence type="ECO:0000256" key="7">
    <source>
        <dbReference type="ARBA" id="ARBA00023136"/>
    </source>
</evidence>
<feature type="compositionally biased region" description="Basic and acidic residues" evidence="10">
    <location>
        <begin position="340"/>
        <end position="356"/>
    </location>
</feature>
<dbReference type="OrthoDB" id="9807026at2"/>
<dbReference type="InterPro" id="IPR013556">
    <property type="entry name" value="Flag_M-ring_C"/>
</dbReference>
<evidence type="ECO:0000259" key="13">
    <source>
        <dbReference type="Pfam" id="PF08345"/>
    </source>
</evidence>
<dbReference type="Pfam" id="PF01514">
    <property type="entry name" value="YscJ_FliF"/>
    <property type="match status" value="1"/>
</dbReference>
<protein>
    <recommendedName>
        <fullName evidence="9">Flagellar M-ring protein</fullName>
    </recommendedName>
</protein>
<evidence type="ECO:0000256" key="6">
    <source>
        <dbReference type="ARBA" id="ARBA00022989"/>
    </source>
</evidence>
<dbReference type="InterPro" id="IPR006182">
    <property type="entry name" value="FliF_N_dom"/>
</dbReference>
<evidence type="ECO:0000256" key="8">
    <source>
        <dbReference type="ARBA" id="ARBA00023143"/>
    </source>
</evidence>
<dbReference type="RefSeq" id="WP_139621885.1">
    <property type="nucleotide sequence ID" value="NZ_VDMP01000018.1"/>
</dbReference>
<sequence length="531" mass="55632">MQQRLTRYLTRARDTFGGFTAGQKAVAVIGTAALLIAVFMVFRWVSTPSYAPLYSNLSGTDASAVIEELDSQGVPYEIAGGGGTIMVPRSEVYGTRITLSGKGLPASTDGGYSLLDKQSLSTSESQEQTNFKRAMEGELAKTVEAIHGVDTAVVHLAIPEKQVFTDEQDPPTASVLVDTEPGTSLDEEQVQAIVHLIASSIDGLDPKHVTLTDASGKLLTLDPTADGGAGAASTRAKQVAAFQDTMRADIQAVLDRVLGPGNSTVTVTADLDFDKAVTDSRTYGAKENIPPLSESSTNETYAGPAGAGTNGAGGVVGPDGQMDPGTAGTGGDSSYKNTSRTRDNAVDETVEHREKAPGSINSLHIGAVLDATAAAAVQPQVVKDLISSAVGIKADRGDTIDVSTMAFDRSSEKAAAAELKAAKAADAAARRNDLLRNIGIAGGIALMVLLAWLQGRRRAKVRDEARAYVVEQLRTDAASRTAQLEAPALAALESSETDEDESMREELIALVDRQPDDVAALLRGWLVEPRP</sequence>
<evidence type="ECO:0000256" key="5">
    <source>
        <dbReference type="ARBA" id="ARBA00022692"/>
    </source>
</evidence>
<reference evidence="14 15" key="1">
    <citation type="journal article" date="2016" name="Int. J. Syst. Evol. Microbiol.">
        <title>Nocardioides albidus sp. nov., an actinobacterium isolated from garden soil.</title>
        <authorList>
            <person name="Singh H."/>
            <person name="Du J."/>
            <person name="Trinh H."/>
            <person name="Won K."/>
            <person name="Yang J.E."/>
            <person name="Yin C."/>
            <person name="Kook M."/>
            <person name="Yi T.H."/>
        </authorList>
    </citation>
    <scope>NUCLEOTIDE SEQUENCE [LARGE SCALE GENOMIC DNA]</scope>
    <source>
        <strain evidence="14 15">CCTCC AB 2015297</strain>
    </source>
</reference>
<dbReference type="Pfam" id="PF08345">
    <property type="entry name" value="YscJ_FliF_C"/>
    <property type="match status" value="1"/>
</dbReference>
<feature type="transmembrane region" description="Helical" evidence="11">
    <location>
        <begin position="434"/>
        <end position="453"/>
    </location>
</feature>
<evidence type="ECO:0000256" key="4">
    <source>
        <dbReference type="ARBA" id="ARBA00022475"/>
    </source>
</evidence>
<evidence type="ECO:0000256" key="9">
    <source>
        <dbReference type="PIRNR" id="PIRNR004862"/>
    </source>
</evidence>
<evidence type="ECO:0000313" key="15">
    <source>
        <dbReference type="Proteomes" id="UP000313231"/>
    </source>
</evidence>
<keyword evidence="6 11" id="KW-1133">Transmembrane helix</keyword>
<dbReference type="Gene3D" id="3.30.300.30">
    <property type="match status" value="1"/>
</dbReference>
<dbReference type="AlphaFoldDB" id="A0A5C4W7D9"/>
<evidence type="ECO:0000256" key="10">
    <source>
        <dbReference type="SAM" id="MobiDB-lite"/>
    </source>
</evidence>
<keyword evidence="8 9" id="KW-0975">Bacterial flagellum</keyword>
<keyword evidence="14" id="KW-0969">Cilium</keyword>
<dbReference type="InterPro" id="IPR045851">
    <property type="entry name" value="AMP-bd_C_sf"/>
</dbReference>
<evidence type="ECO:0000256" key="2">
    <source>
        <dbReference type="ARBA" id="ARBA00004651"/>
    </source>
</evidence>
<comment type="similarity">
    <text evidence="3 9">Belongs to the FliF family.</text>
</comment>
<dbReference type="PIRSF" id="PIRSF004862">
    <property type="entry name" value="FliF"/>
    <property type="match status" value="1"/>
</dbReference>
<dbReference type="GO" id="GO:0003774">
    <property type="term" value="F:cytoskeletal motor activity"/>
    <property type="evidence" value="ECO:0007669"/>
    <property type="project" value="InterPro"/>
</dbReference>
<dbReference type="GO" id="GO:0005886">
    <property type="term" value="C:plasma membrane"/>
    <property type="evidence" value="ECO:0007669"/>
    <property type="project" value="UniProtKB-SubCell"/>
</dbReference>
<feature type="compositionally biased region" description="Gly residues" evidence="10">
    <location>
        <begin position="305"/>
        <end position="317"/>
    </location>
</feature>
<comment type="subcellular location">
    <subcellularLocation>
        <location evidence="1 9">Bacterial flagellum basal body</location>
    </subcellularLocation>
    <subcellularLocation>
        <location evidence="2">Cell membrane</location>
        <topology evidence="2">Multi-pass membrane protein</topology>
    </subcellularLocation>
</comment>
<feature type="transmembrane region" description="Helical" evidence="11">
    <location>
        <begin position="21"/>
        <end position="45"/>
    </location>
</feature>
<dbReference type="InterPro" id="IPR000067">
    <property type="entry name" value="FlgMring_FliF"/>
</dbReference>
<dbReference type="PANTHER" id="PTHR30046:SF0">
    <property type="entry name" value="FLAGELLAR M-RING PROTEIN"/>
    <property type="match status" value="1"/>
</dbReference>
<comment type="function">
    <text evidence="9">The M ring may be actively involved in energy transduction.</text>
</comment>
<feature type="domain" description="Flagellar M-ring N-terminal" evidence="12">
    <location>
        <begin position="46"/>
        <end position="220"/>
    </location>
</feature>
<proteinExistence type="inferred from homology"/>